<keyword evidence="4" id="KW-1185">Reference proteome</keyword>
<feature type="compositionally biased region" description="Gly residues" evidence="2">
    <location>
        <begin position="232"/>
        <end position="241"/>
    </location>
</feature>
<organism evidence="3 4">
    <name type="scientific">Gonium pectorale</name>
    <name type="common">Green alga</name>
    <dbReference type="NCBI Taxonomy" id="33097"/>
    <lineage>
        <taxon>Eukaryota</taxon>
        <taxon>Viridiplantae</taxon>
        <taxon>Chlorophyta</taxon>
        <taxon>core chlorophytes</taxon>
        <taxon>Chlorophyceae</taxon>
        <taxon>CS clade</taxon>
        <taxon>Chlamydomonadales</taxon>
        <taxon>Volvocaceae</taxon>
        <taxon>Gonium</taxon>
    </lineage>
</organism>
<feature type="region of interest" description="Disordered" evidence="2">
    <location>
        <begin position="114"/>
        <end position="279"/>
    </location>
</feature>
<evidence type="ECO:0000256" key="2">
    <source>
        <dbReference type="SAM" id="MobiDB-lite"/>
    </source>
</evidence>
<feature type="compositionally biased region" description="Low complexity" evidence="2">
    <location>
        <begin position="1"/>
        <end position="35"/>
    </location>
</feature>
<feature type="region of interest" description="Disordered" evidence="2">
    <location>
        <begin position="1"/>
        <end position="69"/>
    </location>
</feature>
<gene>
    <name evidence="3" type="ORF">GPECTOR_92g608</name>
</gene>
<feature type="compositionally biased region" description="Pro residues" evidence="2">
    <location>
        <begin position="36"/>
        <end position="60"/>
    </location>
</feature>
<evidence type="ECO:0000313" key="4">
    <source>
        <dbReference type="Proteomes" id="UP000075714"/>
    </source>
</evidence>
<dbReference type="EMBL" id="LSYV01000093">
    <property type="protein sequence ID" value="KXZ43385.1"/>
    <property type="molecule type" value="Genomic_DNA"/>
</dbReference>
<reference evidence="4" key="1">
    <citation type="journal article" date="2016" name="Nat. Commun.">
        <title>The Gonium pectorale genome demonstrates co-option of cell cycle regulation during the evolution of multicellularity.</title>
        <authorList>
            <person name="Hanschen E.R."/>
            <person name="Marriage T.N."/>
            <person name="Ferris P.J."/>
            <person name="Hamaji T."/>
            <person name="Toyoda A."/>
            <person name="Fujiyama A."/>
            <person name="Neme R."/>
            <person name="Noguchi H."/>
            <person name="Minakuchi Y."/>
            <person name="Suzuki M."/>
            <person name="Kawai-Toyooka H."/>
            <person name="Smith D.R."/>
            <person name="Sparks H."/>
            <person name="Anderson J."/>
            <person name="Bakaric R."/>
            <person name="Luria V."/>
            <person name="Karger A."/>
            <person name="Kirschner M.W."/>
            <person name="Durand P.M."/>
            <person name="Michod R.E."/>
            <person name="Nozaki H."/>
            <person name="Olson B.J."/>
        </authorList>
    </citation>
    <scope>NUCLEOTIDE SEQUENCE [LARGE SCALE GENOMIC DNA]</scope>
    <source>
        <strain evidence="4">NIES-2863</strain>
    </source>
</reference>
<accession>A0A150G1M0</accession>
<proteinExistence type="predicted"/>
<dbReference type="OrthoDB" id="545644at2759"/>
<keyword evidence="1" id="KW-0175">Coiled coil</keyword>
<evidence type="ECO:0000313" key="3">
    <source>
        <dbReference type="EMBL" id="KXZ43385.1"/>
    </source>
</evidence>
<name>A0A150G1M0_GONPE</name>
<evidence type="ECO:0000256" key="1">
    <source>
        <dbReference type="SAM" id="Coils"/>
    </source>
</evidence>
<comment type="caution">
    <text evidence="3">The sequence shown here is derived from an EMBL/GenBank/DDBJ whole genome shotgun (WGS) entry which is preliminary data.</text>
</comment>
<feature type="compositionally biased region" description="Low complexity" evidence="2">
    <location>
        <begin position="135"/>
        <end position="180"/>
    </location>
</feature>
<feature type="coiled-coil region" evidence="1">
    <location>
        <begin position="69"/>
        <end position="96"/>
    </location>
</feature>
<protein>
    <submittedName>
        <fullName evidence="3">Uncharacterized protein</fullName>
    </submittedName>
</protein>
<dbReference type="AlphaFoldDB" id="A0A150G1M0"/>
<sequence length="279" mass="27252">MAQAAGTASKALQAAQAATDRAEAAMLTAAAAAQARPPPSAQAGPIPFPAPAPSPAPAAPSDPQLLQRLKQVEAHLAALQEKVESQKAKEEFARQLRAAQAAQAAQAAAVDGVLVPPGATGAPPPGVVPLHHSRSMSNASSAAGLGSPAGSGRPSNGYDAGSTSASGGAAATAAAAAAAAVIDGSGLLPPNNNFPSRFGGPGGLRAARERTPGRPAGPGPTLVVGEERPPGGHHGSGGGGVPPAPGPPGELLSTHRYGTVLPSDLKLAEQRRQGPKQFL</sequence>
<dbReference type="Proteomes" id="UP000075714">
    <property type="component" value="Unassembled WGS sequence"/>
</dbReference>